<dbReference type="Gene3D" id="3.90.1580.10">
    <property type="entry name" value="paralog of FGE (formylglycine-generating enzyme)"/>
    <property type="match status" value="1"/>
</dbReference>
<dbReference type="GO" id="GO:0004197">
    <property type="term" value="F:cysteine-type endopeptidase activity"/>
    <property type="evidence" value="ECO:0007669"/>
    <property type="project" value="InterPro"/>
</dbReference>
<dbReference type="InterPro" id="IPR029030">
    <property type="entry name" value="Caspase-like_dom_sf"/>
</dbReference>
<keyword evidence="4" id="KW-1185">Reference proteome</keyword>
<dbReference type="Pfam" id="PF00656">
    <property type="entry name" value="Peptidase_C14"/>
    <property type="match status" value="1"/>
</dbReference>
<dbReference type="Gene3D" id="3.40.50.1460">
    <property type="match status" value="1"/>
</dbReference>
<feature type="domain" description="Sulfatase-modifying factor enzyme-like" evidence="2">
    <location>
        <begin position="315"/>
        <end position="514"/>
    </location>
</feature>
<dbReference type="GO" id="GO:0006508">
    <property type="term" value="P:proteolysis"/>
    <property type="evidence" value="ECO:0007669"/>
    <property type="project" value="InterPro"/>
</dbReference>
<accession>A0A6C2U4Y5</accession>
<protein>
    <submittedName>
        <fullName evidence="3">Uncharacterized protein</fullName>
    </submittedName>
</protein>
<dbReference type="InterPro" id="IPR011600">
    <property type="entry name" value="Pept_C14_caspase"/>
</dbReference>
<dbReference type="InterPro" id="IPR042095">
    <property type="entry name" value="SUMF_sf"/>
</dbReference>
<reference evidence="3 4" key="1">
    <citation type="submission" date="2019-04" db="EMBL/GenBank/DDBJ databases">
        <authorList>
            <person name="Van Vliet M D."/>
        </authorList>
    </citation>
    <scope>NUCLEOTIDE SEQUENCE [LARGE SCALE GENOMIC DNA]</scope>
    <source>
        <strain evidence="3 4">F1</strain>
    </source>
</reference>
<dbReference type="PANTHER" id="PTHR23150">
    <property type="entry name" value="SULFATASE MODIFYING FACTOR 1, 2"/>
    <property type="match status" value="1"/>
</dbReference>
<evidence type="ECO:0000259" key="2">
    <source>
        <dbReference type="Pfam" id="PF03781"/>
    </source>
</evidence>
<dbReference type="Pfam" id="PF03781">
    <property type="entry name" value="FGE-sulfatase"/>
    <property type="match status" value="1"/>
</dbReference>
<feature type="domain" description="Peptidase C14 caspase" evidence="1">
    <location>
        <begin position="2"/>
        <end position="228"/>
    </location>
</feature>
<dbReference type="AlphaFoldDB" id="A0A6C2U4Y5"/>
<name>A0A6C2U4Y5_PONDE</name>
<dbReference type="PANTHER" id="PTHR23150:SF19">
    <property type="entry name" value="FORMYLGLYCINE-GENERATING ENZYME"/>
    <property type="match status" value="1"/>
</dbReference>
<dbReference type="InterPro" id="IPR016187">
    <property type="entry name" value="CTDL_fold"/>
</dbReference>
<evidence type="ECO:0000313" key="4">
    <source>
        <dbReference type="Proteomes" id="UP000366872"/>
    </source>
</evidence>
<dbReference type="EMBL" id="CAAHFG010000002">
    <property type="protein sequence ID" value="VGO15122.1"/>
    <property type="molecule type" value="Genomic_DNA"/>
</dbReference>
<proteinExistence type="predicted"/>
<organism evidence="3 4">
    <name type="scientific">Pontiella desulfatans</name>
    <dbReference type="NCBI Taxonomy" id="2750659"/>
    <lineage>
        <taxon>Bacteria</taxon>
        <taxon>Pseudomonadati</taxon>
        <taxon>Kiritimatiellota</taxon>
        <taxon>Kiritimatiellia</taxon>
        <taxon>Kiritimatiellales</taxon>
        <taxon>Pontiellaceae</taxon>
        <taxon>Pontiella</taxon>
    </lineage>
</organism>
<dbReference type="GO" id="GO:0120147">
    <property type="term" value="F:formylglycine-generating oxidase activity"/>
    <property type="evidence" value="ECO:0007669"/>
    <property type="project" value="TreeGrafter"/>
</dbReference>
<dbReference type="SUPFAM" id="SSF56436">
    <property type="entry name" value="C-type lectin-like"/>
    <property type="match status" value="1"/>
</dbReference>
<dbReference type="InterPro" id="IPR005532">
    <property type="entry name" value="SUMF_dom"/>
</dbReference>
<dbReference type="Proteomes" id="UP000366872">
    <property type="component" value="Unassembled WGS sequence"/>
</dbReference>
<evidence type="ECO:0000313" key="3">
    <source>
        <dbReference type="EMBL" id="VGO15122.1"/>
    </source>
</evidence>
<sequence>MKKYALVVGIETYKKRDFIQSLDYAVDDAERINNFLSAAGYRTKFLPGEKADNETISDHLERICKKIKSEDTFLFYFSGHGVQKENMQYILPYNADAWSLKNGGAGNALTLDEIASASCKPGVHRILIIDACRKPLEKGKTASGEFDGVSEKAIAGVLKQANKHSPLSILCSCYPGQCSYELQALEGGVFTHALERVFYQYRERGDRIDLPHITGPVRAEMARLLKEKAGSHSQPFEQDPYITGGYAVILDGHPAYEVSDGTLKVKGSDKPLGFGDKPGVEKEIVIAPSVSMTFCWCPSTDSEDWKNNNGDHDFFMMGMPASRALNVNSSEQQETRIKQGFWISKFPVTQTQYLAVTKINPSFFQEGDERDRCPVESVSFCECSDFMHRLSPPTNWKFRLPSNVEWEYAARAGAKGVLPIELQRDSLYGLVVALSRSAWVEMPESIGTVPVGSKNSNEWGLCDILGNVWEWCEGSGNSVLRGGSWSTRSTECHLSSEMNCKEDFKNNTTGFRLVLAPSGQNL</sequence>
<gene>
    <name evidence="3" type="ORF">PDESU_03702</name>
</gene>
<dbReference type="RefSeq" id="WP_136080718.1">
    <property type="nucleotide sequence ID" value="NZ_CAAHFG010000002.1"/>
</dbReference>
<evidence type="ECO:0000259" key="1">
    <source>
        <dbReference type="Pfam" id="PF00656"/>
    </source>
</evidence>
<dbReference type="SUPFAM" id="SSF52129">
    <property type="entry name" value="Caspase-like"/>
    <property type="match status" value="1"/>
</dbReference>
<dbReference type="InterPro" id="IPR051043">
    <property type="entry name" value="Sulfatase_Mod_Factor_Kinase"/>
</dbReference>